<keyword evidence="2" id="KW-1003">Cell membrane</keyword>
<dbReference type="Pfam" id="PF02687">
    <property type="entry name" value="FtsX"/>
    <property type="match status" value="1"/>
</dbReference>
<protein>
    <submittedName>
        <fullName evidence="10">Acetoin utilization transport system permease protein</fullName>
    </submittedName>
</protein>
<dbReference type="PANTHER" id="PTHR30572">
    <property type="entry name" value="MEMBRANE COMPONENT OF TRANSPORTER-RELATED"/>
    <property type="match status" value="1"/>
</dbReference>
<dbReference type="RefSeq" id="WP_076759056.1">
    <property type="nucleotide sequence ID" value="NZ_FTPL01000003.1"/>
</dbReference>
<feature type="domain" description="ABC3 transporter permease C-terminal" evidence="8">
    <location>
        <begin position="290"/>
        <end position="418"/>
    </location>
</feature>
<keyword evidence="3 7" id="KW-0812">Transmembrane</keyword>
<dbReference type="InterPro" id="IPR025857">
    <property type="entry name" value="MacB_PCD"/>
</dbReference>
<comment type="subcellular location">
    <subcellularLocation>
        <location evidence="1">Cell membrane</location>
        <topology evidence="1">Multi-pass membrane protein</topology>
    </subcellularLocation>
</comment>
<keyword evidence="5 7" id="KW-0472">Membrane</keyword>
<dbReference type="OrthoDB" id="9770099at2"/>
<dbReference type="GO" id="GO:0022857">
    <property type="term" value="F:transmembrane transporter activity"/>
    <property type="evidence" value="ECO:0007669"/>
    <property type="project" value="TreeGrafter"/>
</dbReference>
<evidence type="ECO:0000256" key="5">
    <source>
        <dbReference type="ARBA" id="ARBA00023136"/>
    </source>
</evidence>
<name>A0A1U7PP20_9BACI</name>
<feature type="transmembrane region" description="Helical" evidence="7">
    <location>
        <begin position="279"/>
        <end position="304"/>
    </location>
</feature>
<feature type="domain" description="MacB-like periplasmic core" evidence="9">
    <location>
        <begin position="22"/>
        <end position="257"/>
    </location>
</feature>
<evidence type="ECO:0000313" key="11">
    <source>
        <dbReference type="Proteomes" id="UP000187550"/>
    </source>
</evidence>
<dbReference type="GO" id="GO:0005886">
    <property type="term" value="C:plasma membrane"/>
    <property type="evidence" value="ECO:0007669"/>
    <property type="project" value="UniProtKB-SubCell"/>
</dbReference>
<evidence type="ECO:0000256" key="1">
    <source>
        <dbReference type="ARBA" id="ARBA00004651"/>
    </source>
</evidence>
<dbReference type="AlphaFoldDB" id="A0A1U7PP20"/>
<dbReference type="EMBL" id="FTPL01000003">
    <property type="protein sequence ID" value="SIT88807.1"/>
    <property type="molecule type" value="Genomic_DNA"/>
</dbReference>
<dbReference type="InterPro" id="IPR050250">
    <property type="entry name" value="Macrolide_Exporter_MacB"/>
</dbReference>
<accession>A0A1U7PP20</accession>
<dbReference type="InterPro" id="IPR003838">
    <property type="entry name" value="ABC3_permease_C"/>
</dbReference>
<keyword evidence="4 7" id="KW-1133">Transmembrane helix</keyword>
<dbReference type="STRING" id="550447.SAMN05428946_2329"/>
<feature type="transmembrane region" description="Helical" evidence="7">
    <location>
        <begin position="389"/>
        <end position="408"/>
    </location>
</feature>
<evidence type="ECO:0000256" key="7">
    <source>
        <dbReference type="SAM" id="Phobius"/>
    </source>
</evidence>
<organism evidence="10 11">
    <name type="scientific">Edaphobacillus lindanitolerans</name>
    <dbReference type="NCBI Taxonomy" id="550447"/>
    <lineage>
        <taxon>Bacteria</taxon>
        <taxon>Bacillati</taxon>
        <taxon>Bacillota</taxon>
        <taxon>Bacilli</taxon>
        <taxon>Bacillales</taxon>
        <taxon>Bacillaceae</taxon>
        <taxon>Edaphobacillus</taxon>
    </lineage>
</organism>
<evidence type="ECO:0000256" key="3">
    <source>
        <dbReference type="ARBA" id="ARBA00022692"/>
    </source>
</evidence>
<proteinExistence type="inferred from homology"/>
<feature type="transmembrane region" description="Helical" evidence="7">
    <location>
        <begin position="340"/>
        <end position="369"/>
    </location>
</feature>
<evidence type="ECO:0000256" key="2">
    <source>
        <dbReference type="ARBA" id="ARBA00022475"/>
    </source>
</evidence>
<evidence type="ECO:0000256" key="6">
    <source>
        <dbReference type="ARBA" id="ARBA00038076"/>
    </source>
</evidence>
<evidence type="ECO:0000256" key="4">
    <source>
        <dbReference type="ARBA" id="ARBA00022989"/>
    </source>
</evidence>
<gene>
    <name evidence="10" type="ORF">SAMN05428946_2329</name>
</gene>
<reference evidence="11" key="1">
    <citation type="submission" date="2017-01" db="EMBL/GenBank/DDBJ databases">
        <authorList>
            <person name="Varghese N."/>
            <person name="Submissions S."/>
        </authorList>
    </citation>
    <scope>NUCLEOTIDE SEQUENCE [LARGE SCALE GENOMIC DNA]</scope>
    <source>
        <strain evidence="11">MNA4</strain>
    </source>
</reference>
<dbReference type="PANTHER" id="PTHR30572:SF4">
    <property type="entry name" value="ABC TRANSPORTER PERMEASE YTRF"/>
    <property type="match status" value="1"/>
</dbReference>
<evidence type="ECO:0000259" key="9">
    <source>
        <dbReference type="Pfam" id="PF12704"/>
    </source>
</evidence>
<comment type="similarity">
    <text evidence="6">Belongs to the ABC-4 integral membrane protein family.</text>
</comment>
<feature type="transmembrane region" description="Helical" evidence="7">
    <location>
        <begin position="21"/>
        <end position="45"/>
    </location>
</feature>
<dbReference type="Pfam" id="PF12704">
    <property type="entry name" value="MacB_PCD"/>
    <property type="match status" value="1"/>
</dbReference>
<dbReference type="Proteomes" id="UP000187550">
    <property type="component" value="Unassembled WGS sequence"/>
</dbReference>
<keyword evidence="11" id="KW-1185">Reference proteome</keyword>
<sequence>MSFKDQIAFVRQHIRRNRLRVFMTVLAATMGTAFLIVLASVGFGLHKTIKDEVLSNQMVTQVEVYSEELTDAKTDAMKKMDHVKAVVHRKQLAPTAFAELDGYTAGLNAYFTDFGEEATSGFKLAEGRFPEKPGEVVVGSGFAEQLIDEKATVKEGEELPTYKEALLGKTVTFKFEPLKEGAVSEEWPLKIVGIKEAPGKDWAFDGYLYMDDRLMPEMEKGLAAVSPEPEEGVEPDGFTYPQVNVYVDKLENVKSVTGALKDDGYSVYSVSEEIEQLDVFFLALKAGLVFVGTIAILIASIGIFNTMTMAVTERTREIGVMKALGAGPKLIQRLFIMESAWIGIVGTVIAVLISYGVSMVANAVLPVIVTAALGEDGADLGVTFSVIPWQLVLIASAISLGVAMISGWRPARKATKTDVIGALRHEL</sequence>
<evidence type="ECO:0000259" key="8">
    <source>
        <dbReference type="Pfam" id="PF02687"/>
    </source>
</evidence>
<evidence type="ECO:0000313" key="10">
    <source>
        <dbReference type="EMBL" id="SIT88807.1"/>
    </source>
</evidence>